<dbReference type="AlphaFoldDB" id="B3CB08"/>
<protein>
    <submittedName>
        <fullName evidence="1">Uncharacterized protein</fullName>
    </submittedName>
</protein>
<name>B3CB08_9BACE</name>
<sequence length="242" mass="28562">MMHLEDMEKIDWKRVKTIVKGWKLGDYVRQISIVVIGVLITFMGSDLVTRNSEKEDIRATMLLIKEELKSNREKYEDIVAEFQEDERLSALLAEHDLKIRIIPEDSLRQFALLMGHIRSFTYTQNALDILKSSMLMQKISDKELLLQLTEIYEVLDGFKATMNGYYDMKDQVMTPFNLTLTDEQMHCLYEGGYEAWDIYLSNISVRNFVRVAHRYFTPDYIERVGKRIDRAIQAIEEKYHLE</sequence>
<comment type="caution">
    <text evidence="1">The sequence shown here is derived from an EMBL/GenBank/DDBJ whole genome shotgun (WGS) entry which is preliminary data.</text>
</comment>
<organism evidence="1 2">
    <name type="scientific">Bacteroides intestinalis DSM 17393</name>
    <dbReference type="NCBI Taxonomy" id="471870"/>
    <lineage>
        <taxon>Bacteria</taxon>
        <taxon>Pseudomonadati</taxon>
        <taxon>Bacteroidota</taxon>
        <taxon>Bacteroidia</taxon>
        <taxon>Bacteroidales</taxon>
        <taxon>Bacteroidaceae</taxon>
        <taxon>Bacteroides</taxon>
    </lineage>
</organism>
<reference evidence="1 2" key="1">
    <citation type="submission" date="2008-04" db="EMBL/GenBank/DDBJ databases">
        <title>Draft genome sequence of Bacteroides intestinalis (DSM 17393).</title>
        <authorList>
            <person name="Sudarsanam P."/>
            <person name="Ley R."/>
            <person name="Guruge J."/>
            <person name="Turnbaugh P.J."/>
            <person name="Mahowald M."/>
            <person name="Liep D."/>
            <person name="Gordon J."/>
        </authorList>
    </citation>
    <scope>NUCLEOTIDE SEQUENCE [LARGE SCALE GENOMIC DNA]</scope>
    <source>
        <strain evidence="1 2">DSM 17393</strain>
    </source>
</reference>
<dbReference type="STRING" id="471870.BACINT_03393"/>
<evidence type="ECO:0000313" key="1">
    <source>
        <dbReference type="EMBL" id="EDV04260.1"/>
    </source>
</evidence>
<accession>B3CB08</accession>
<proteinExistence type="predicted"/>
<evidence type="ECO:0000313" key="2">
    <source>
        <dbReference type="Proteomes" id="UP000004596"/>
    </source>
</evidence>
<dbReference type="eggNOG" id="ENOG5034BPV">
    <property type="taxonomic scope" value="Bacteria"/>
</dbReference>
<dbReference type="EMBL" id="ABJL02000008">
    <property type="protein sequence ID" value="EDV04260.1"/>
    <property type="molecule type" value="Genomic_DNA"/>
</dbReference>
<reference evidence="1 2" key="2">
    <citation type="submission" date="2008-04" db="EMBL/GenBank/DDBJ databases">
        <authorList>
            <person name="Fulton L."/>
            <person name="Clifton S."/>
            <person name="Fulton B."/>
            <person name="Xu J."/>
            <person name="Minx P."/>
            <person name="Pepin K.H."/>
            <person name="Johnson M."/>
            <person name="Thiruvilangam P."/>
            <person name="Bhonagiri V."/>
            <person name="Nash W.E."/>
            <person name="Mardis E.R."/>
            <person name="Wilson R.K."/>
        </authorList>
    </citation>
    <scope>NUCLEOTIDE SEQUENCE [LARGE SCALE GENOMIC DNA]</scope>
    <source>
        <strain evidence="1 2">DSM 17393</strain>
    </source>
</reference>
<gene>
    <name evidence="1" type="ORF">BACINT_03393</name>
</gene>
<dbReference type="Proteomes" id="UP000004596">
    <property type="component" value="Unassembled WGS sequence"/>
</dbReference>